<organism evidence="4 5">
    <name type="scientific">Zophobas morio</name>
    <dbReference type="NCBI Taxonomy" id="2755281"/>
    <lineage>
        <taxon>Eukaryota</taxon>
        <taxon>Metazoa</taxon>
        <taxon>Ecdysozoa</taxon>
        <taxon>Arthropoda</taxon>
        <taxon>Hexapoda</taxon>
        <taxon>Insecta</taxon>
        <taxon>Pterygota</taxon>
        <taxon>Neoptera</taxon>
        <taxon>Endopterygota</taxon>
        <taxon>Coleoptera</taxon>
        <taxon>Polyphaga</taxon>
        <taxon>Cucujiformia</taxon>
        <taxon>Tenebrionidae</taxon>
        <taxon>Zophobas</taxon>
    </lineage>
</organism>
<sequence length="146" mass="17265">MELEDTMASLRLNDSLKSPESDKAPPQVEKSDEEPRRSTRFKSRKNYTEKRRVYTKPTKLKDDTVHIKTYYLDKSIKRLSPPLETIYEDNNDEKCLRSFLRTLSNSCKNTKKRKMKEKGVSAQQRKMNKDKLSMAFLLEKLDKIDK</sequence>
<evidence type="ECO:0000256" key="2">
    <source>
        <dbReference type="SAM" id="MobiDB-lite"/>
    </source>
</evidence>
<dbReference type="AlphaFoldDB" id="A0AA38HWZ9"/>
<dbReference type="EMBL" id="JALNTZ010000007">
    <property type="protein sequence ID" value="KAJ3644974.1"/>
    <property type="molecule type" value="Genomic_DNA"/>
</dbReference>
<dbReference type="Proteomes" id="UP001168821">
    <property type="component" value="Unassembled WGS sequence"/>
</dbReference>
<gene>
    <name evidence="4" type="ORF">Zmor_022670</name>
</gene>
<evidence type="ECO:0000259" key="3">
    <source>
        <dbReference type="Pfam" id="PF15386"/>
    </source>
</evidence>
<evidence type="ECO:0000313" key="4">
    <source>
        <dbReference type="EMBL" id="KAJ3644974.1"/>
    </source>
</evidence>
<evidence type="ECO:0000313" key="5">
    <source>
        <dbReference type="Proteomes" id="UP001168821"/>
    </source>
</evidence>
<evidence type="ECO:0000256" key="1">
    <source>
        <dbReference type="ARBA" id="ARBA00022553"/>
    </source>
</evidence>
<keyword evidence="1" id="KW-0597">Phosphoprotein</keyword>
<name>A0AA38HWZ9_9CUCU</name>
<reference evidence="4" key="1">
    <citation type="journal article" date="2023" name="G3 (Bethesda)">
        <title>Whole genome assemblies of Zophobas morio and Tenebrio molitor.</title>
        <authorList>
            <person name="Kaur S."/>
            <person name="Stinson S.A."/>
            <person name="diCenzo G.C."/>
        </authorList>
    </citation>
    <scope>NUCLEOTIDE SEQUENCE</scope>
    <source>
        <strain evidence="4">QUZm001</strain>
    </source>
</reference>
<protein>
    <recommendedName>
        <fullName evidence="3">Tantalus-like domain-containing protein</fullName>
    </recommendedName>
</protein>
<dbReference type="InterPro" id="IPR028149">
    <property type="entry name" value="Tantalus-like"/>
</dbReference>
<proteinExistence type="predicted"/>
<feature type="domain" description="Tantalus-like" evidence="3">
    <location>
        <begin position="55"/>
        <end position="93"/>
    </location>
</feature>
<keyword evidence="5" id="KW-1185">Reference proteome</keyword>
<feature type="region of interest" description="Disordered" evidence="2">
    <location>
        <begin position="1"/>
        <end position="52"/>
    </location>
</feature>
<accession>A0AA38HWZ9</accession>
<feature type="compositionally biased region" description="Basic and acidic residues" evidence="2">
    <location>
        <begin position="17"/>
        <end position="37"/>
    </location>
</feature>
<comment type="caution">
    <text evidence="4">The sequence shown here is derived from an EMBL/GenBank/DDBJ whole genome shotgun (WGS) entry which is preliminary data.</text>
</comment>
<dbReference type="Pfam" id="PF15386">
    <property type="entry name" value="Tantalus"/>
    <property type="match status" value="1"/>
</dbReference>